<keyword evidence="2" id="KW-1003">Cell membrane</keyword>
<dbReference type="InterPro" id="IPR003010">
    <property type="entry name" value="C-N_Hydrolase"/>
</dbReference>
<dbReference type="InterPro" id="IPR045378">
    <property type="entry name" value="LNT_N"/>
</dbReference>
<evidence type="ECO:0000256" key="8">
    <source>
        <dbReference type="SAM" id="Phobius"/>
    </source>
</evidence>
<feature type="transmembrane region" description="Helical" evidence="8">
    <location>
        <begin position="160"/>
        <end position="177"/>
    </location>
</feature>
<dbReference type="SUPFAM" id="SSF56317">
    <property type="entry name" value="Carbon-nitrogen hydrolase"/>
    <property type="match status" value="1"/>
</dbReference>
<dbReference type="EMBL" id="CAEZTE010000015">
    <property type="protein sequence ID" value="CAB4559535.1"/>
    <property type="molecule type" value="Genomic_DNA"/>
</dbReference>
<dbReference type="Pfam" id="PF20154">
    <property type="entry name" value="LNT_N"/>
    <property type="match status" value="1"/>
</dbReference>
<proteinExistence type="inferred from homology"/>
<evidence type="ECO:0000256" key="1">
    <source>
        <dbReference type="ARBA" id="ARBA00004651"/>
    </source>
</evidence>
<keyword evidence="7" id="KW-0012">Acyltransferase</keyword>
<feature type="transmembrane region" description="Helical" evidence="8">
    <location>
        <begin position="73"/>
        <end position="91"/>
    </location>
</feature>
<dbReference type="CDD" id="cd07571">
    <property type="entry name" value="ALP_N-acyl_transferase"/>
    <property type="match status" value="1"/>
</dbReference>
<evidence type="ECO:0000313" key="12">
    <source>
        <dbReference type="EMBL" id="CAB4649921.1"/>
    </source>
</evidence>
<keyword evidence="3" id="KW-0808">Transferase</keyword>
<evidence type="ECO:0000313" key="13">
    <source>
        <dbReference type="EMBL" id="CAB4723569.1"/>
    </source>
</evidence>
<feature type="transmembrane region" description="Helical" evidence="8">
    <location>
        <begin position="100"/>
        <end position="123"/>
    </location>
</feature>
<evidence type="ECO:0000259" key="9">
    <source>
        <dbReference type="PROSITE" id="PS50263"/>
    </source>
</evidence>
<evidence type="ECO:0000256" key="4">
    <source>
        <dbReference type="ARBA" id="ARBA00022692"/>
    </source>
</evidence>
<accession>A0A6J6D8B4</accession>
<protein>
    <submittedName>
        <fullName evidence="10">Unannotated protein</fullName>
    </submittedName>
</protein>
<dbReference type="GO" id="GO:0042158">
    <property type="term" value="P:lipoprotein biosynthetic process"/>
    <property type="evidence" value="ECO:0007669"/>
    <property type="project" value="InterPro"/>
</dbReference>
<dbReference type="PROSITE" id="PS50263">
    <property type="entry name" value="CN_HYDROLASE"/>
    <property type="match status" value="1"/>
</dbReference>
<dbReference type="InterPro" id="IPR036526">
    <property type="entry name" value="C-N_Hydrolase_sf"/>
</dbReference>
<dbReference type="GO" id="GO:0005886">
    <property type="term" value="C:plasma membrane"/>
    <property type="evidence" value="ECO:0007669"/>
    <property type="project" value="UniProtKB-SubCell"/>
</dbReference>
<keyword evidence="5 8" id="KW-1133">Transmembrane helix</keyword>
<dbReference type="GO" id="GO:0016410">
    <property type="term" value="F:N-acyltransferase activity"/>
    <property type="evidence" value="ECO:0007669"/>
    <property type="project" value="InterPro"/>
</dbReference>
<comment type="subcellular location">
    <subcellularLocation>
        <location evidence="1">Cell membrane</location>
        <topology evidence="1">Multi-pass membrane protein</topology>
    </subcellularLocation>
</comment>
<dbReference type="PANTHER" id="PTHR38686">
    <property type="entry name" value="APOLIPOPROTEIN N-ACYLTRANSFERASE"/>
    <property type="match status" value="1"/>
</dbReference>
<dbReference type="NCBIfam" id="TIGR00546">
    <property type="entry name" value="lnt"/>
    <property type="match status" value="1"/>
</dbReference>
<gene>
    <name evidence="10" type="ORF">UFOPK1599_00453</name>
    <name evidence="11" type="ORF">UFOPK1894_00230</name>
    <name evidence="12" type="ORF">UFOPK2179_00673</name>
    <name evidence="13" type="ORF">UFOPK2715_00623</name>
</gene>
<sequence length="457" mass="50748">MKLLLTFAAGMIAASGFAPFNFWIAPILALAIWFSLIKDLIFQKRIIGSYLFGLGLLLPSQYWTGIYVGNTPWLVLCFAQASFYILPGIFVRRKARFNSFVFAGSFVGVELLLRTIPFTGFGWSRIGFTQIDSPIAAIYPVGGVVFVSFIIAFLSATRRFLPLVIALSIVGLANFVPDQIEQKNSIRIALVQGGVPELGLGFNSTPKEVFNRHLEQTKKLSTGNELIIWPENSVDIDINTNPEVYKEIVEQSVRTSSPILVGGVTKSPDGLRNQSILFNSKAQQIYTKRYLTPFGEYLPLRNIAEAVSPYAKEITDFAAGQEDTKFKISNFTFQTLICYELINDVFRDSLTSDFLVVQTNNATFGDTSQLEQELNIARVRSMETGRNVAYVSTTGVTSFISNDGTILQQIPKFTPNSLIGQIDTVDGTTLTQDYGKYLEALLLIPSLLLSILRRAKK</sequence>
<organism evidence="10">
    <name type="scientific">freshwater metagenome</name>
    <dbReference type="NCBI Taxonomy" id="449393"/>
    <lineage>
        <taxon>unclassified sequences</taxon>
        <taxon>metagenomes</taxon>
        <taxon>ecological metagenomes</taxon>
    </lineage>
</organism>
<name>A0A6J6D8B4_9ZZZZ</name>
<dbReference type="Pfam" id="PF00795">
    <property type="entry name" value="CN_hydrolase"/>
    <property type="match status" value="1"/>
</dbReference>
<evidence type="ECO:0000256" key="6">
    <source>
        <dbReference type="ARBA" id="ARBA00023136"/>
    </source>
</evidence>
<dbReference type="Gene3D" id="3.60.110.10">
    <property type="entry name" value="Carbon-nitrogen hydrolase"/>
    <property type="match status" value="1"/>
</dbReference>
<feature type="transmembrane region" description="Helical" evidence="8">
    <location>
        <begin position="24"/>
        <end position="42"/>
    </location>
</feature>
<feature type="transmembrane region" description="Helical" evidence="8">
    <location>
        <begin position="135"/>
        <end position="153"/>
    </location>
</feature>
<evidence type="ECO:0000256" key="5">
    <source>
        <dbReference type="ARBA" id="ARBA00022989"/>
    </source>
</evidence>
<reference evidence="10" key="1">
    <citation type="submission" date="2020-05" db="EMBL/GenBank/DDBJ databases">
        <authorList>
            <person name="Chiriac C."/>
            <person name="Salcher M."/>
            <person name="Ghai R."/>
            <person name="Kavagutti S V."/>
        </authorList>
    </citation>
    <scope>NUCLEOTIDE SEQUENCE</scope>
</reference>
<dbReference type="HAMAP" id="MF_01148">
    <property type="entry name" value="Lnt"/>
    <property type="match status" value="1"/>
</dbReference>
<keyword evidence="4 8" id="KW-0812">Transmembrane</keyword>
<keyword evidence="6 8" id="KW-0472">Membrane</keyword>
<dbReference type="PANTHER" id="PTHR38686:SF1">
    <property type="entry name" value="APOLIPOPROTEIN N-ACYLTRANSFERASE"/>
    <property type="match status" value="1"/>
</dbReference>
<dbReference type="EMBL" id="CAEZWC010000078">
    <property type="protein sequence ID" value="CAB4649921.1"/>
    <property type="molecule type" value="Genomic_DNA"/>
</dbReference>
<evidence type="ECO:0000256" key="7">
    <source>
        <dbReference type="ARBA" id="ARBA00023315"/>
    </source>
</evidence>
<dbReference type="EMBL" id="CAEZYN010000049">
    <property type="protein sequence ID" value="CAB4723569.1"/>
    <property type="molecule type" value="Genomic_DNA"/>
</dbReference>
<feature type="transmembrane region" description="Helical" evidence="8">
    <location>
        <begin position="49"/>
        <end position="67"/>
    </location>
</feature>
<evidence type="ECO:0000256" key="2">
    <source>
        <dbReference type="ARBA" id="ARBA00022475"/>
    </source>
</evidence>
<evidence type="ECO:0000256" key="3">
    <source>
        <dbReference type="ARBA" id="ARBA00022679"/>
    </source>
</evidence>
<dbReference type="InterPro" id="IPR004563">
    <property type="entry name" value="Apolipo_AcylTrfase"/>
</dbReference>
<dbReference type="AlphaFoldDB" id="A0A6J6D8B4"/>
<dbReference type="EMBL" id="CAEZVA010000009">
    <property type="protein sequence ID" value="CAB4609920.1"/>
    <property type="molecule type" value="Genomic_DNA"/>
</dbReference>
<evidence type="ECO:0000313" key="11">
    <source>
        <dbReference type="EMBL" id="CAB4609920.1"/>
    </source>
</evidence>
<evidence type="ECO:0000313" key="10">
    <source>
        <dbReference type="EMBL" id="CAB4559535.1"/>
    </source>
</evidence>
<feature type="domain" description="CN hydrolase" evidence="9">
    <location>
        <begin position="186"/>
        <end position="424"/>
    </location>
</feature>